<sequence length="156" mass="16901">MIVQVVVGVEGEVAVGQMVVLDGDPVLAQGMAKQVVVEHMLVEAVEEEVMEVNKMADPDTVPVLGLVMDKLVGVDHMVEDMLKEEVAVKVAAVDKMVDLDRVMALDQGMVKLEGMDRMVVGMLRPVVRVVAAVVDRAVLVAVDMVVDREADTHKNM</sequence>
<proteinExistence type="predicted"/>
<dbReference type="HOGENOM" id="CLU_1689542_0_0_1"/>
<evidence type="ECO:0000313" key="2">
    <source>
        <dbReference type="Proteomes" id="UP000026962"/>
    </source>
</evidence>
<name>A0A0E0M877_ORYPU</name>
<protein>
    <submittedName>
        <fullName evidence="1">Uncharacterized protein</fullName>
    </submittedName>
</protein>
<keyword evidence="2" id="KW-1185">Reference proteome</keyword>
<dbReference type="EnsemblPlants" id="OPUNC10G10140.1">
    <property type="protein sequence ID" value="OPUNC10G10140.1"/>
    <property type="gene ID" value="OPUNC10G10140"/>
</dbReference>
<reference evidence="1" key="2">
    <citation type="submission" date="2018-05" db="EMBL/GenBank/DDBJ databases">
        <title>OpunRS2 (Oryza punctata Reference Sequence Version 2).</title>
        <authorList>
            <person name="Zhang J."/>
            <person name="Kudrna D."/>
            <person name="Lee S."/>
            <person name="Talag J."/>
            <person name="Welchert J."/>
            <person name="Wing R.A."/>
        </authorList>
    </citation>
    <scope>NUCLEOTIDE SEQUENCE [LARGE SCALE GENOMIC DNA]</scope>
</reference>
<organism evidence="1">
    <name type="scientific">Oryza punctata</name>
    <name type="common">Red rice</name>
    <dbReference type="NCBI Taxonomy" id="4537"/>
    <lineage>
        <taxon>Eukaryota</taxon>
        <taxon>Viridiplantae</taxon>
        <taxon>Streptophyta</taxon>
        <taxon>Embryophyta</taxon>
        <taxon>Tracheophyta</taxon>
        <taxon>Spermatophyta</taxon>
        <taxon>Magnoliopsida</taxon>
        <taxon>Liliopsida</taxon>
        <taxon>Poales</taxon>
        <taxon>Poaceae</taxon>
        <taxon>BOP clade</taxon>
        <taxon>Oryzoideae</taxon>
        <taxon>Oryzeae</taxon>
        <taxon>Oryzinae</taxon>
        <taxon>Oryza</taxon>
    </lineage>
</organism>
<dbReference type="OMA" id="DHMVEDM"/>
<dbReference type="Gramene" id="OPUNC10G10140.1">
    <property type="protein sequence ID" value="OPUNC10G10140.1"/>
    <property type="gene ID" value="OPUNC10G10140"/>
</dbReference>
<dbReference type="Proteomes" id="UP000026962">
    <property type="component" value="Chromosome 10"/>
</dbReference>
<reference evidence="1" key="1">
    <citation type="submission" date="2015-04" db="UniProtKB">
        <authorList>
            <consortium name="EnsemblPlants"/>
        </authorList>
    </citation>
    <scope>IDENTIFICATION</scope>
</reference>
<evidence type="ECO:0000313" key="1">
    <source>
        <dbReference type="EnsemblPlants" id="OPUNC10G10140.1"/>
    </source>
</evidence>
<dbReference type="AlphaFoldDB" id="A0A0E0M877"/>
<accession>A0A0E0M877</accession>